<feature type="compositionally biased region" description="Polar residues" evidence="1">
    <location>
        <begin position="470"/>
        <end position="481"/>
    </location>
</feature>
<evidence type="ECO:0000313" key="2">
    <source>
        <dbReference type="EMBL" id="CAE0459013.1"/>
    </source>
</evidence>
<evidence type="ECO:0000256" key="1">
    <source>
        <dbReference type="SAM" id="MobiDB-lite"/>
    </source>
</evidence>
<feature type="compositionally biased region" description="Basic and acidic residues" evidence="1">
    <location>
        <begin position="210"/>
        <end position="231"/>
    </location>
</feature>
<sequence>MARKKKNTKKNTLICSVPGLYQHLEIPFQSRKLPVCKKCKKIYKTRELCRVRDGHTTLPWNTTYICFLVDDSCIEDGKLVQNEGDSFVAEAVLDGEPPFPYVACLDKLGPNPPICLNCKNKNYTRYHCRTNHCHQQLPWVTTYVNLKRISEKGETPEDEADASEAVTSPVRSLEGSGVVTVDGSPSAETIATVGTLPSLHCASTEDDSTIETRVDREESTRPRKRAKQEEKDQLLLPLPIEETEEDAFPEDINRIAESKAFVLVIHEGVPSIHWLRTKPAVKVTDTYAHNSAPSMMGRNDSSLLYQNSTMLNDSLKIPHNDYGGAQSPQHRHHGHSWRNHTSPLMPQSWRDGQHMEPPPSEYPPHGYSQSRHYDRHDRHGGHHGSFYPPRHQPPTDYRYGSSGMMENPDAYDPYHSSHYGNNDQYSGRSMNSQQEHPQNYYPQSTRSRSMSDNYQQAYGHGHGHRHGPDSSAQEYHQNVPQGGSWAYDEINKASSSERCDFDTYVRDGPITERIQHSDHSQPNHPVANRRSPPAFPGDMWNQCASIEPEKSITRTESNHLWPASASIDGDPFLGGGENAKDTRFSRNSENDGNFDGLSSGKVSPV</sequence>
<gene>
    <name evidence="2" type="ORF">CDEB00056_LOCUS3854</name>
</gene>
<name>A0A7S3PXS8_9STRA</name>
<organism evidence="2">
    <name type="scientific">Chaetoceros debilis</name>
    <dbReference type="NCBI Taxonomy" id="122233"/>
    <lineage>
        <taxon>Eukaryota</taxon>
        <taxon>Sar</taxon>
        <taxon>Stramenopiles</taxon>
        <taxon>Ochrophyta</taxon>
        <taxon>Bacillariophyta</taxon>
        <taxon>Coscinodiscophyceae</taxon>
        <taxon>Chaetocerotophycidae</taxon>
        <taxon>Chaetocerotales</taxon>
        <taxon>Chaetocerotaceae</taxon>
        <taxon>Chaetoceros</taxon>
    </lineage>
</organism>
<feature type="region of interest" description="Disordered" evidence="1">
    <location>
        <begin position="204"/>
        <end position="231"/>
    </location>
</feature>
<accession>A0A7S3PXS8</accession>
<feature type="region of interest" description="Disordered" evidence="1">
    <location>
        <begin position="562"/>
        <end position="605"/>
    </location>
</feature>
<feature type="compositionally biased region" description="Basic residues" evidence="1">
    <location>
        <begin position="329"/>
        <end position="338"/>
    </location>
</feature>
<reference evidence="2" key="1">
    <citation type="submission" date="2021-01" db="EMBL/GenBank/DDBJ databases">
        <authorList>
            <person name="Corre E."/>
            <person name="Pelletier E."/>
            <person name="Niang G."/>
            <person name="Scheremetjew M."/>
            <person name="Finn R."/>
            <person name="Kale V."/>
            <person name="Holt S."/>
            <person name="Cochrane G."/>
            <person name="Meng A."/>
            <person name="Brown T."/>
            <person name="Cohen L."/>
        </authorList>
    </citation>
    <scope>NUCLEOTIDE SEQUENCE</scope>
    <source>
        <strain evidence="2">MM31A-1</strain>
    </source>
</reference>
<feature type="compositionally biased region" description="Polar residues" evidence="1">
    <location>
        <begin position="418"/>
        <end position="456"/>
    </location>
</feature>
<proteinExistence type="predicted"/>
<dbReference type="EMBL" id="HBIO01005453">
    <property type="protein sequence ID" value="CAE0459013.1"/>
    <property type="molecule type" value="Transcribed_RNA"/>
</dbReference>
<feature type="region of interest" description="Disordered" evidence="1">
    <location>
        <begin position="320"/>
        <end position="483"/>
    </location>
</feature>
<feature type="compositionally biased region" description="Basic and acidic residues" evidence="1">
    <location>
        <begin position="578"/>
        <end position="589"/>
    </location>
</feature>
<protein>
    <submittedName>
        <fullName evidence="2">Uncharacterized protein</fullName>
    </submittedName>
</protein>
<feature type="region of interest" description="Disordered" evidence="1">
    <location>
        <begin position="514"/>
        <end position="539"/>
    </location>
</feature>
<feature type="region of interest" description="Disordered" evidence="1">
    <location>
        <begin position="152"/>
        <end position="184"/>
    </location>
</feature>
<dbReference type="AlphaFoldDB" id="A0A7S3PXS8"/>